<organism evidence="2 3">
    <name type="scientific">Gordonibacter massiliensis</name>
    <name type="common">ex Traore et al. 2017</name>
    <dbReference type="NCBI Taxonomy" id="1841863"/>
    <lineage>
        <taxon>Bacteria</taxon>
        <taxon>Bacillati</taxon>
        <taxon>Actinomycetota</taxon>
        <taxon>Coriobacteriia</taxon>
        <taxon>Eggerthellales</taxon>
        <taxon>Eggerthellaceae</taxon>
        <taxon>Gordonibacter</taxon>
    </lineage>
</organism>
<dbReference type="Pfam" id="PF01042">
    <property type="entry name" value="Ribonuc_L-PSP"/>
    <property type="match status" value="1"/>
</dbReference>
<comment type="caution">
    <text evidence="2">The sequence shown here is derived from an EMBL/GenBank/DDBJ whole genome shotgun (WGS) entry which is preliminary data.</text>
</comment>
<protein>
    <submittedName>
        <fullName evidence="2">Regulator</fullName>
    </submittedName>
</protein>
<evidence type="ECO:0000256" key="1">
    <source>
        <dbReference type="ARBA" id="ARBA00010552"/>
    </source>
</evidence>
<dbReference type="FunFam" id="3.30.1330.40:FF:000001">
    <property type="entry name" value="L-PSP family endoribonuclease"/>
    <property type="match status" value="1"/>
</dbReference>
<dbReference type="GO" id="GO:0005829">
    <property type="term" value="C:cytosol"/>
    <property type="evidence" value="ECO:0007669"/>
    <property type="project" value="TreeGrafter"/>
</dbReference>
<dbReference type="CDD" id="cd00448">
    <property type="entry name" value="YjgF_YER057c_UK114_family"/>
    <property type="match status" value="1"/>
</dbReference>
<dbReference type="PANTHER" id="PTHR11803:SF58">
    <property type="entry name" value="PROTEIN HMF1-RELATED"/>
    <property type="match status" value="1"/>
</dbReference>
<dbReference type="NCBIfam" id="TIGR00004">
    <property type="entry name" value="Rid family detoxifying hydrolase"/>
    <property type="match status" value="1"/>
</dbReference>
<dbReference type="InterPro" id="IPR006056">
    <property type="entry name" value="RidA"/>
</dbReference>
<reference evidence="2 3" key="1">
    <citation type="submission" date="2020-08" db="EMBL/GenBank/DDBJ databases">
        <authorList>
            <person name="Liu C."/>
            <person name="Sun Q."/>
        </authorList>
    </citation>
    <scope>NUCLEOTIDE SEQUENCE [LARGE SCALE GENOMIC DNA]</scope>
    <source>
        <strain evidence="2 3">N22</strain>
    </source>
</reference>
<name>A0A842JCT6_9ACTN</name>
<sequence>MEAIATSEAPAAIGPYAQGVVSRGLLFASGQIALDPVTGELVGDTAAEQAAQAMRNVAALLAAAGTDFDHVVKAMCFLADMDDFAAFNEEYAKWFGARRPARSAVEVARLPKGALVEVEVVAEVPQG</sequence>
<dbReference type="SUPFAM" id="SSF55298">
    <property type="entry name" value="YjgF-like"/>
    <property type="match status" value="1"/>
</dbReference>
<gene>
    <name evidence="2" type="ORF">H7313_10380</name>
</gene>
<keyword evidence="3" id="KW-1185">Reference proteome</keyword>
<dbReference type="EMBL" id="JACMSE010000007">
    <property type="protein sequence ID" value="MBC2889743.1"/>
    <property type="molecule type" value="Genomic_DNA"/>
</dbReference>
<evidence type="ECO:0000313" key="3">
    <source>
        <dbReference type="Proteomes" id="UP000587396"/>
    </source>
</evidence>
<accession>A0A842JCT6</accession>
<dbReference type="GO" id="GO:0019239">
    <property type="term" value="F:deaminase activity"/>
    <property type="evidence" value="ECO:0007669"/>
    <property type="project" value="TreeGrafter"/>
</dbReference>
<dbReference type="InterPro" id="IPR006175">
    <property type="entry name" value="YjgF/YER057c/UK114"/>
</dbReference>
<dbReference type="AlphaFoldDB" id="A0A842JCT6"/>
<proteinExistence type="inferred from homology"/>
<dbReference type="PANTHER" id="PTHR11803">
    <property type="entry name" value="2-IMINOBUTANOATE/2-IMINOPROPANOATE DEAMINASE RIDA"/>
    <property type="match status" value="1"/>
</dbReference>
<evidence type="ECO:0000313" key="2">
    <source>
        <dbReference type="EMBL" id="MBC2889743.1"/>
    </source>
</evidence>
<dbReference type="Proteomes" id="UP000587396">
    <property type="component" value="Unassembled WGS sequence"/>
</dbReference>
<comment type="similarity">
    <text evidence="1">Belongs to the RutC family.</text>
</comment>
<dbReference type="InterPro" id="IPR035959">
    <property type="entry name" value="RutC-like_sf"/>
</dbReference>
<dbReference type="Gene3D" id="3.30.1330.40">
    <property type="entry name" value="RutC-like"/>
    <property type="match status" value="1"/>
</dbReference>
<dbReference type="RefSeq" id="WP_185905524.1">
    <property type="nucleotide sequence ID" value="NZ_JACMSE010000007.1"/>
</dbReference>